<evidence type="ECO:0000313" key="5">
    <source>
        <dbReference type="Proteomes" id="UP001622496"/>
    </source>
</evidence>
<feature type="coiled-coil region" evidence="1">
    <location>
        <begin position="278"/>
        <end position="313"/>
    </location>
</feature>
<feature type="transmembrane region" description="Helical" evidence="3">
    <location>
        <begin position="161"/>
        <end position="178"/>
    </location>
</feature>
<keyword evidence="5" id="KW-1185">Reference proteome</keyword>
<feature type="region of interest" description="Disordered" evidence="2">
    <location>
        <begin position="382"/>
        <end position="449"/>
    </location>
</feature>
<sequence>MTTSPPINGHKRPAVPVIRDWRTEFDVQPVVAPTPAPEPEPAAPAVDLVAQAEADAIRTKAYADAEEQRVKAEAAAEALKVKAAEEARKLKLANDKAEARAAEEQAARDARIAESNRKRAEAEREQVKEQQAEQDQEQAAAAVAEEIAAAEKRWRRYAIQFYAVCAIVALPVQIAAFWDPHAWWLVIAPLMLEGAALVVTKGAAAAVAAQRPHWHYRTVAWAFAFIAAGINLWHGIHAFDPATAIGTAFASLAGPGVWDLHEHGRIRRRDGVPSRKERKAAERAAKKQAAERAAQEQREAAREEARQKAMEAIDARLAEQREQEFPEEWKYALKLAVAMGETTVTDVVWERTWDDLHAAKPGVTANSISTRNAAAVRMQRVLERAPEKTPSKTTNTQRASQMPPAKKPRVYNPPARAGRRRVGDTPKYVEAARKQAAITAKQAAPEESK</sequence>
<evidence type="ECO:0000256" key="2">
    <source>
        <dbReference type="SAM" id="MobiDB-lite"/>
    </source>
</evidence>
<feature type="transmembrane region" description="Helical" evidence="3">
    <location>
        <begin position="219"/>
        <end position="236"/>
    </location>
</feature>
<evidence type="ECO:0000256" key="3">
    <source>
        <dbReference type="SAM" id="Phobius"/>
    </source>
</evidence>
<feature type="region of interest" description="Disordered" evidence="2">
    <location>
        <begin position="101"/>
        <end position="134"/>
    </location>
</feature>
<evidence type="ECO:0008006" key="6">
    <source>
        <dbReference type="Google" id="ProtNLM"/>
    </source>
</evidence>
<keyword evidence="3" id="KW-0472">Membrane</keyword>
<keyword evidence="3" id="KW-1133">Transmembrane helix</keyword>
<reference evidence="4 5" key="1">
    <citation type="submission" date="2022-10" db="EMBL/GenBank/DDBJ databases">
        <title>The complete genomes of actinobacterial strains from the NBC collection.</title>
        <authorList>
            <person name="Joergensen T.S."/>
            <person name="Alvarez Arevalo M."/>
            <person name="Sterndorff E.B."/>
            <person name="Faurdal D."/>
            <person name="Vuksanovic O."/>
            <person name="Mourched A.-S."/>
            <person name="Charusanti P."/>
            <person name="Shaw S."/>
            <person name="Blin K."/>
            <person name="Weber T."/>
        </authorList>
    </citation>
    <scope>NUCLEOTIDE SEQUENCE [LARGE SCALE GENOMIC DNA]</scope>
    <source>
        <strain evidence="4 5">NBC_00185</strain>
    </source>
</reference>
<name>A0ABZ1KA78_9ACTN</name>
<feature type="compositionally biased region" description="Basic and acidic residues" evidence="2">
    <location>
        <begin position="101"/>
        <end position="131"/>
    </location>
</feature>
<dbReference type="EMBL" id="CP108135">
    <property type="protein sequence ID" value="WTP69358.1"/>
    <property type="molecule type" value="Genomic_DNA"/>
</dbReference>
<keyword evidence="3" id="KW-0812">Transmembrane</keyword>
<keyword evidence="1" id="KW-0175">Coiled coil</keyword>
<dbReference type="RefSeq" id="WP_406188980.1">
    <property type="nucleotide sequence ID" value="NZ_CP108135.1"/>
</dbReference>
<organism evidence="4 5">
    <name type="scientific">[Kitasatospora] papulosa</name>
    <dbReference type="NCBI Taxonomy" id="1464011"/>
    <lineage>
        <taxon>Bacteria</taxon>
        <taxon>Bacillati</taxon>
        <taxon>Actinomycetota</taxon>
        <taxon>Actinomycetes</taxon>
        <taxon>Kitasatosporales</taxon>
        <taxon>Streptomycetaceae</taxon>
        <taxon>Streptomyces</taxon>
    </lineage>
</organism>
<feature type="transmembrane region" description="Helical" evidence="3">
    <location>
        <begin position="184"/>
        <end position="207"/>
    </location>
</feature>
<evidence type="ECO:0000256" key="1">
    <source>
        <dbReference type="SAM" id="Coils"/>
    </source>
</evidence>
<proteinExistence type="predicted"/>
<evidence type="ECO:0000313" key="4">
    <source>
        <dbReference type="EMBL" id="WTP69358.1"/>
    </source>
</evidence>
<dbReference type="Proteomes" id="UP001622496">
    <property type="component" value="Chromosome"/>
</dbReference>
<accession>A0ABZ1KA78</accession>
<feature type="compositionally biased region" description="Polar residues" evidence="2">
    <location>
        <begin position="391"/>
        <end position="400"/>
    </location>
</feature>
<protein>
    <recommendedName>
        <fullName evidence="6">SpdB2 protein</fullName>
    </recommendedName>
</protein>
<gene>
    <name evidence="4" type="ORF">OG560_29625</name>
</gene>